<dbReference type="SUPFAM" id="SSF57850">
    <property type="entry name" value="RING/U-box"/>
    <property type="match status" value="1"/>
</dbReference>
<dbReference type="GO" id="GO:0006511">
    <property type="term" value="P:ubiquitin-dependent protein catabolic process"/>
    <property type="evidence" value="ECO:0007669"/>
    <property type="project" value="TreeGrafter"/>
</dbReference>
<dbReference type="AlphaFoldDB" id="A0A7S4IUE7"/>
<dbReference type="Pfam" id="PF13639">
    <property type="entry name" value="zf-RING_2"/>
    <property type="match status" value="1"/>
</dbReference>
<keyword evidence="1" id="KW-0479">Metal-binding</keyword>
<name>A0A7S4IUE7_9STRA</name>
<dbReference type="SMART" id="SM00184">
    <property type="entry name" value="RING"/>
    <property type="match status" value="1"/>
</dbReference>
<accession>A0A7S4IUE7</accession>
<evidence type="ECO:0000256" key="1">
    <source>
        <dbReference type="PROSITE-ProRule" id="PRU00175"/>
    </source>
</evidence>
<evidence type="ECO:0000256" key="2">
    <source>
        <dbReference type="SAM" id="MobiDB-lite"/>
    </source>
</evidence>
<reference evidence="4" key="1">
    <citation type="submission" date="2021-01" db="EMBL/GenBank/DDBJ databases">
        <authorList>
            <person name="Corre E."/>
            <person name="Pelletier E."/>
            <person name="Niang G."/>
            <person name="Scheremetjew M."/>
            <person name="Finn R."/>
            <person name="Kale V."/>
            <person name="Holt S."/>
            <person name="Cochrane G."/>
            <person name="Meng A."/>
            <person name="Brown T."/>
            <person name="Cohen L."/>
        </authorList>
    </citation>
    <scope>NUCLEOTIDE SEQUENCE</scope>
    <source>
        <strain evidence="4">Isolate 1302-5</strain>
    </source>
</reference>
<keyword evidence="1" id="KW-0862">Zinc</keyword>
<proteinExistence type="predicted"/>
<dbReference type="PANTHER" id="PTHR22765:SF434">
    <property type="entry name" value="GB|AAD18119.1-RELATED"/>
    <property type="match status" value="1"/>
</dbReference>
<gene>
    <name evidence="4" type="ORF">OAUR00152_LOCUS15489</name>
</gene>
<evidence type="ECO:0000313" key="4">
    <source>
        <dbReference type="EMBL" id="CAE2240096.1"/>
    </source>
</evidence>
<dbReference type="InterPro" id="IPR001841">
    <property type="entry name" value="Znf_RING"/>
</dbReference>
<sequence>MAAVLSHFFRPRGRHERIREQDEEDDNVQSGLGVTVEGESGTSSLPPTATLPGPITSASASVEAVLSSEEEMGAVPASARTQVVVETVEDEETGNAAAVAGVANNVGENTPSADGSDPSQAAIPTGQQDRLRAYLTQRRLAEIEEERDLRRRRQSTCTLVVVFVLFRLWVQALAEGDVGLLFVCLVGTSWTARWIRTRREEEEEMDRAIEAYVREAGGTTGGVELEGGRTMTATAGGAGTVDASDLRFMSFQAQLALAIMESQRQVMEGGGHGHPDGVHGQSTGVSEEARGRWNRYSFRANGEKGGSSKPSRSRRSTGYGSVSATDDEENGVHLEVMEEGHGTNISPEDLGNGGGGLIADGGSDDDSIAKAKAGLMMDESGSGQPACSICLGDYEEGERLVRLPCGHVYHEECVTAWVSNHVRCPLCNYDLEAGIHEAE</sequence>
<dbReference type="Gene3D" id="3.30.40.10">
    <property type="entry name" value="Zinc/RING finger domain, C3HC4 (zinc finger)"/>
    <property type="match status" value="1"/>
</dbReference>
<dbReference type="InterPro" id="IPR013083">
    <property type="entry name" value="Znf_RING/FYVE/PHD"/>
</dbReference>
<dbReference type="GO" id="GO:0061630">
    <property type="term" value="F:ubiquitin protein ligase activity"/>
    <property type="evidence" value="ECO:0007669"/>
    <property type="project" value="TreeGrafter"/>
</dbReference>
<evidence type="ECO:0000259" key="3">
    <source>
        <dbReference type="PROSITE" id="PS50089"/>
    </source>
</evidence>
<organism evidence="4">
    <name type="scientific">Odontella aurita</name>
    <dbReference type="NCBI Taxonomy" id="265563"/>
    <lineage>
        <taxon>Eukaryota</taxon>
        <taxon>Sar</taxon>
        <taxon>Stramenopiles</taxon>
        <taxon>Ochrophyta</taxon>
        <taxon>Bacillariophyta</taxon>
        <taxon>Mediophyceae</taxon>
        <taxon>Biddulphiophycidae</taxon>
        <taxon>Eupodiscales</taxon>
        <taxon>Odontellaceae</taxon>
        <taxon>Odontella</taxon>
    </lineage>
</organism>
<feature type="region of interest" description="Disordered" evidence="2">
    <location>
        <begin position="1"/>
        <end position="55"/>
    </location>
</feature>
<dbReference type="InterPro" id="IPR051826">
    <property type="entry name" value="E3_ubiquitin-ligase_domain"/>
</dbReference>
<feature type="compositionally biased region" description="Polar residues" evidence="2">
    <location>
        <begin position="108"/>
        <end position="119"/>
    </location>
</feature>
<dbReference type="CDD" id="cd16467">
    <property type="entry name" value="RING-H2_RNF6-like"/>
    <property type="match status" value="1"/>
</dbReference>
<dbReference type="PROSITE" id="PS50089">
    <property type="entry name" value="ZF_RING_2"/>
    <property type="match status" value="1"/>
</dbReference>
<feature type="domain" description="RING-type" evidence="3">
    <location>
        <begin position="387"/>
        <end position="428"/>
    </location>
</feature>
<dbReference type="PANTHER" id="PTHR22765">
    <property type="entry name" value="RING FINGER AND PROTEASE ASSOCIATED DOMAIN-CONTAINING"/>
    <property type="match status" value="1"/>
</dbReference>
<keyword evidence="1" id="KW-0863">Zinc-finger</keyword>
<feature type="region of interest" description="Disordered" evidence="2">
    <location>
        <begin position="267"/>
        <end position="330"/>
    </location>
</feature>
<dbReference type="EMBL" id="HBKQ01022789">
    <property type="protein sequence ID" value="CAE2240096.1"/>
    <property type="molecule type" value="Transcribed_RNA"/>
</dbReference>
<dbReference type="GO" id="GO:0008270">
    <property type="term" value="F:zinc ion binding"/>
    <property type="evidence" value="ECO:0007669"/>
    <property type="project" value="UniProtKB-KW"/>
</dbReference>
<feature type="region of interest" description="Disordered" evidence="2">
    <location>
        <begin position="105"/>
        <end position="127"/>
    </location>
</feature>
<protein>
    <recommendedName>
        <fullName evidence="3">RING-type domain-containing protein</fullName>
    </recommendedName>
</protein>